<evidence type="ECO:0000313" key="8">
    <source>
        <dbReference type="Proteomes" id="UP001156389"/>
    </source>
</evidence>
<dbReference type="PROSITE" id="PS50011">
    <property type="entry name" value="PROTEIN_KINASE_DOM"/>
    <property type="match status" value="1"/>
</dbReference>
<evidence type="ECO:0000256" key="4">
    <source>
        <dbReference type="ARBA" id="ARBA00022840"/>
    </source>
</evidence>
<dbReference type="SUPFAM" id="SSF50998">
    <property type="entry name" value="Quinoprotein alcohol dehydrogenase-like"/>
    <property type="match status" value="1"/>
</dbReference>
<dbReference type="Pfam" id="PF13360">
    <property type="entry name" value="PQQ_2"/>
    <property type="match status" value="2"/>
</dbReference>
<dbReference type="Proteomes" id="UP001156389">
    <property type="component" value="Unassembled WGS sequence"/>
</dbReference>
<keyword evidence="4" id="KW-0067">ATP-binding</keyword>
<dbReference type="InterPro" id="IPR000719">
    <property type="entry name" value="Prot_kinase_dom"/>
</dbReference>
<keyword evidence="8" id="KW-1185">Reference proteome</keyword>
<feature type="region of interest" description="Disordered" evidence="5">
    <location>
        <begin position="173"/>
        <end position="193"/>
    </location>
</feature>
<dbReference type="PANTHER" id="PTHR43289:SF34">
    <property type="entry name" value="SERINE_THREONINE-PROTEIN KINASE YBDM-RELATED"/>
    <property type="match status" value="1"/>
</dbReference>
<dbReference type="InterPro" id="IPR011009">
    <property type="entry name" value="Kinase-like_dom_sf"/>
</dbReference>
<organism evidence="7 8">
    <name type="scientific">Streptomyces gossypii</name>
    <dbReference type="NCBI Taxonomy" id="2883101"/>
    <lineage>
        <taxon>Bacteria</taxon>
        <taxon>Bacillati</taxon>
        <taxon>Actinomycetota</taxon>
        <taxon>Actinomycetes</taxon>
        <taxon>Kitasatosporales</taxon>
        <taxon>Streptomycetaceae</taxon>
        <taxon>Streptomyces</taxon>
    </lineage>
</organism>
<dbReference type="InterPro" id="IPR011047">
    <property type="entry name" value="Quinoprotein_ADH-like_sf"/>
</dbReference>
<feature type="compositionally biased region" description="Low complexity" evidence="5">
    <location>
        <begin position="181"/>
        <end position="193"/>
    </location>
</feature>
<dbReference type="PANTHER" id="PTHR43289">
    <property type="entry name" value="MITOGEN-ACTIVATED PROTEIN KINASE KINASE KINASE 20-RELATED"/>
    <property type="match status" value="1"/>
</dbReference>
<proteinExistence type="predicted"/>
<dbReference type="InterPro" id="IPR015943">
    <property type="entry name" value="WD40/YVTN_repeat-like_dom_sf"/>
</dbReference>
<evidence type="ECO:0000313" key="7">
    <source>
        <dbReference type="EMBL" id="MCT2594692.1"/>
    </source>
</evidence>
<dbReference type="SMART" id="SM00220">
    <property type="entry name" value="S_TKc"/>
    <property type="match status" value="1"/>
</dbReference>
<protein>
    <submittedName>
        <fullName evidence="7">PQQ-binding-like beta-propeller repeat protein</fullName>
    </submittedName>
</protein>
<dbReference type="SUPFAM" id="SSF56112">
    <property type="entry name" value="Protein kinase-like (PK-like)"/>
    <property type="match status" value="1"/>
</dbReference>
<dbReference type="RefSeq" id="WP_260222045.1">
    <property type="nucleotide sequence ID" value="NZ_JAJAGO010000025.1"/>
</dbReference>
<keyword evidence="1" id="KW-0808">Transferase</keyword>
<sequence length="717" mass="76272">MPDGVSPSQFDMYQVVAPLDLAAKDMALCIGRGDRDGKPVVLMAALGDAADDTGYCFRFWAEANKSRSLTSRWVAPIANIAGPEARSPWIAYDCFPALPLPTALSAHGGALPEAVVRSLGVALTEALLTTHSNGLVYAGISPESVLLTAQGPQLTGYGLVRAASPLGEERTAVPGVADQSLPPEQRQGGQPRPLGDIYALGSVLAYMATGSRAPEPTALPLALRGVIVDCLNPDPAHRPQADELLKRLRGRSVRPSGELPESLASALVAQSTKHAMQADMATSPPSPATIAAAVTGGETLRVASMASPSRRMLIRGSASAAAGVAVGASGIVAWRNVGKRKPEPLPVLAVPGTAPEPLWRYRLPGEVMKFVLTGPLRAVVKDESGLLGINLREGKQIWVRDDLFPVGSPIYMGNGEVLIPESGSFSLLSASSGRVQWREQGYGVGKRFAMSSVLAGKNGSVWLLADETVTGGSGKRKLVIRYRIRDRREMWRTVIPNEMTGDVQQAREGNLPPILYRNSLLLPNNHADARGEHLAYYAVGLRDGEKKWEQRYVKVRRSPSGVPKAMPGNLLVVSVSEDLHDGISGIGIKSGNERWQIRTRSLVISNPDARENMLYFADADLATYALDTRKGKIRWKTDSTASTAPLGATIMLSDSGKTVLQSTESEIGAFNARNGVPRWRFAVVDDGSSIQSASVVGTSSGMAVVASGSDLYALPVD</sequence>
<evidence type="ECO:0000256" key="1">
    <source>
        <dbReference type="ARBA" id="ARBA00022679"/>
    </source>
</evidence>
<evidence type="ECO:0000256" key="2">
    <source>
        <dbReference type="ARBA" id="ARBA00022741"/>
    </source>
</evidence>
<dbReference type="Gene3D" id="1.10.510.10">
    <property type="entry name" value="Transferase(Phosphotransferase) domain 1"/>
    <property type="match status" value="1"/>
</dbReference>
<evidence type="ECO:0000256" key="3">
    <source>
        <dbReference type="ARBA" id="ARBA00022777"/>
    </source>
</evidence>
<name>A0ABT2K3D7_9ACTN</name>
<evidence type="ECO:0000256" key="5">
    <source>
        <dbReference type="SAM" id="MobiDB-lite"/>
    </source>
</evidence>
<accession>A0ABT2K3D7</accession>
<keyword evidence="3" id="KW-0418">Kinase</keyword>
<reference evidence="7 8" key="1">
    <citation type="submission" date="2021-10" db="EMBL/GenBank/DDBJ databases">
        <title>Streptomyces gossypii sp. nov., isolated from soil collected from cotton field.</title>
        <authorList>
            <person name="Ge X."/>
            <person name="Chen X."/>
            <person name="Liu W."/>
        </authorList>
    </citation>
    <scope>NUCLEOTIDE SEQUENCE [LARGE SCALE GENOMIC DNA]</scope>
    <source>
        <strain evidence="7 8">N2-109</strain>
    </source>
</reference>
<dbReference type="InterPro" id="IPR002372">
    <property type="entry name" value="PQQ_rpt_dom"/>
</dbReference>
<keyword evidence="2" id="KW-0547">Nucleotide-binding</keyword>
<feature type="domain" description="Protein kinase" evidence="6">
    <location>
        <begin position="1"/>
        <end position="253"/>
    </location>
</feature>
<gene>
    <name evidence="7" type="ORF">LHJ74_33080</name>
</gene>
<dbReference type="EMBL" id="JAJAGO010000025">
    <property type="protein sequence ID" value="MCT2594692.1"/>
    <property type="molecule type" value="Genomic_DNA"/>
</dbReference>
<evidence type="ECO:0000259" key="6">
    <source>
        <dbReference type="PROSITE" id="PS50011"/>
    </source>
</evidence>
<dbReference type="Gene3D" id="2.130.10.10">
    <property type="entry name" value="YVTN repeat-like/Quinoprotein amine dehydrogenase"/>
    <property type="match status" value="1"/>
</dbReference>
<comment type="caution">
    <text evidence="7">The sequence shown here is derived from an EMBL/GenBank/DDBJ whole genome shotgun (WGS) entry which is preliminary data.</text>
</comment>
<dbReference type="Gene3D" id="2.40.10.480">
    <property type="match status" value="1"/>
</dbReference>